<dbReference type="RefSeq" id="WP_204653016.1">
    <property type="nucleotide sequence ID" value="NZ_JAFBFD010000004.1"/>
</dbReference>
<dbReference type="Proteomes" id="UP001595969">
    <property type="component" value="Unassembled WGS sequence"/>
</dbReference>
<proteinExistence type="predicted"/>
<evidence type="ECO:0000313" key="1">
    <source>
        <dbReference type="EMBL" id="MFC4720237.1"/>
    </source>
</evidence>
<evidence type="ECO:0000313" key="2">
    <source>
        <dbReference type="Proteomes" id="UP001595969"/>
    </source>
</evidence>
<dbReference type="EMBL" id="JBHSGS010000061">
    <property type="protein sequence ID" value="MFC4720237.1"/>
    <property type="molecule type" value="Genomic_DNA"/>
</dbReference>
<keyword evidence="2" id="KW-1185">Reference proteome</keyword>
<accession>A0ABV9MWB4</accession>
<reference evidence="2" key="1">
    <citation type="journal article" date="2019" name="Int. J. Syst. Evol. Microbiol.">
        <title>The Global Catalogue of Microorganisms (GCM) 10K type strain sequencing project: providing services to taxonomists for standard genome sequencing and annotation.</title>
        <authorList>
            <consortium name="The Broad Institute Genomics Platform"/>
            <consortium name="The Broad Institute Genome Sequencing Center for Infectious Disease"/>
            <person name="Wu L."/>
            <person name="Ma J."/>
        </authorList>
    </citation>
    <scope>NUCLEOTIDE SEQUENCE [LARGE SCALE GENOMIC DNA]</scope>
    <source>
        <strain evidence="2">CGMCC 1.19032</strain>
    </source>
</reference>
<comment type="caution">
    <text evidence="1">The sequence shown here is derived from an EMBL/GenBank/DDBJ whole genome shotgun (WGS) entry which is preliminary data.</text>
</comment>
<name>A0ABV9MWB4_9ENTE</name>
<sequence>MKTSKELILFCSISEYGKGSEILNYSQELGAYFSTTVLGKGTINNSWLNFLGVMDTRKEITLSIIDKAQETNFHDKMNQKFHLDKPNHGITFSMPLKQCYSQKRRLLEQFKEE</sequence>
<gene>
    <name evidence="1" type="ORF">ACFO5I_10935</name>
</gene>
<organism evidence="1 2">
    <name type="scientific">Enterococcus lemanii</name>
    <dbReference type="NCBI Taxonomy" id="1159752"/>
    <lineage>
        <taxon>Bacteria</taxon>
        <taxon>Bacillati</taxon>
        <taxon>Bacillota</taxon>
        <taxon>Bacilli</taxon>
        <taxon>Lactobacillales</taxon>
        <taxon>Enterococcaceae</taxon>
        <taxon>Enterococcus</taxon>
    </lineage>
</organism>
<protein>
    <submittedName>
        <fullName evidence="1">Uncharacterized protein</fullName>
    </submittedName>
</protein>